<reference evidence="2" key="1">
    <citation type="submission" date="2017-12" db="EMBL/GenBank/DDBJ databases">
        <title>High-resolution comparative analysis of great ape genomes.</title>
        <authorList>
            <person name="Pollen A."/>
            <person name="Hastie A."/>
            <person name="Hormozdiari F."/>
            <person name="Dougherty M."/>
            <person name="Liu R."/>
            <person name="Chaisson M."/>
            <person name="Hoppe E."/>
            <person name="Hill C."/>
            <person name="Pang A."/>
            <person name="Hillier L."/>
            <person name="Baker C."/>
            <person name="Armstrong J."/>
            <person name="Shendure J."/>
            <person name="Paten B."/>
            <person name="Wilson R."/>
            <person name="Chao H."/>
            <person name="Schneider V."/>
            <person name="Ventura M."/>
            <person name="Kronenberg Z."/>
            <person name="Murali S."/>
            <person name="Gordon D."/>
            <person name="Cantsilieris S."/>
            <person name="Munson K."/>
            <person name="Nelson B."/>
            <person name="Raja A."/>
            <person name="Underwood J."/>
            <person name="Diekhans M."/>
            <person name="Fiddes I."/>
            <person name="Haussler D."/>
            <person name="Eichler E."/>
        </authorList>
    </citation>
    <scope>NUCLEOTIDE SEQUENCE [LARGE SCALE GENOMIC DNA]</scope>
    <source>
        <strain evidence="2">Susie</strain>
    </source>
</reference>
<protein>
    <submittedName>
        <fullName evidence="2">ODF4 isoform 1</fullName>
    </submittedName>
</protein>
<accession>A0A2J8RW19</accession>
<feature type="compositionally biased region" description="Basic and acidic residues" evidence="1">
    <location>
        <begin position="11"/>
        <end position="30"/>
    </location>
</feature>
<evidence type="ECO:0000256" key="1">
    <source>
        <dbReference type="SAM" id="MobiDB-lite"/>
    </source>
</evidence>
<dbReference type="EMBL" id="NDHI03003640">
    <property type="protein sequence ID" value="PNJ12723.1"/>
    <property type="molecule type" value="Genomic_DNA"/>
</dbReference>
<sequence length="52" mass="6031">MDAEYSGNEFPRSEGERDQHQRPGKERKSGEAGWGTDSFKLWTISLCLRWLS</sequence>
<dbReference type="AlphaFoldDB" id="A0A2J8RW19"/>
<name>A0A2J8RW19_PONAB</name>
<organism evidence="2">
    <name type="scientific">Pongo abelii</name>
    <name type="common">Sumatran orangutan</name>
    <name type="synonym">Pongo pygmaeus abelii</name>
    <dbReference type="NCBI Taxonomy" id="9601"/>
    <lineage>
        <taxon>Eukaryota</taxon>
        <taxon>Metazoa</taxon>
        <taxon>Chordata</taxon>
        <taxon>Craniata</taxon>
        <taxon>Vertebrata</taxon>
        <taxon>Euteleostomi</taxon>
        <taxon>Mammalia</taxon>
        <taxon>Eutheria</taxon>
        <taxon>Euarchontoglires</taxon>
        <taxon>Primates</taxon>
        <taxon>Haplorrhini</taxon>
        <taxon>Catarrhini</taxon>
        <taxon>Hominidae</taxon>
        <taxon>Pongo</taxon>
    </lineage>
</organism>
<comment type="caution">
    <text evidence="2">The sequence shown here is derived from an EMBL/GenBank/DDBJ whole genome shotgun (WGS) entry which is preliminary data.</text>
</comment>
<feature type="region of interest" description="Disordered" evidence="1">
    <location>
        <begin position="1"/>
        <end position="35"/>
    </location>
</feature>
<evidence type="ECO:0000313" key="2">
    <source>
        <dbReference type="EMBL" id="PNJ12723.1"/>
    </source>
</evidence>
<gene>
    <name evidence="2" type="ORF">CR201_G0048007</name>
</gene>
<proteinExistence type="predicted"/>